<keyword evidence="2" id="KW-1185">Reference proteome</keyword>
<evidence type="ECO:0000313" key="2">
    <source>
        <dbReference type="Proteomes" id="UP000055024"/>
    </source>
</evidence>
<gene>
    <name evidence="1" type="ORF">T11_12550</name>
</gene>
<comment type="caution">
    <text evidence="1">The sequence shown here is derived from an EMBL/GenBank/DDBJ whole genome shotgun (WGS) entry which is preliminary data.</text>
</comment>
<dbReference type="AlphaFoldDB" id="A0A0V1GNU2"/>
<proteinExistence type="predicted"/>
<reference evidence="1 2" key="1">
    <citation type="submission" date="2015-01" db="EMBL/GenBank/DDBJ databases">
        <title>Evolution of Trichinella species and genotypes.</title>
        <authorList>
            <person name="Korhonen P.K."/>
            <person name="Edoardo P."/>
            <person name="Giuseppe L.R."/>
            <person name="Gasser R.B."/>
        </authorList>
    </citation>
    <scope>NUCLEOTIDE SEQUENCE [LARGE SCALE GENOMIC DNA]</scope>
    <source>
        <strain evidence="1">ISS1029</strain>
    </source>
</reference>
<accession>A0A0V1GNU2</accession>
<evidence type="ECO:0000313" key="1">
    <source>
        <dbReference type="EMBL" id="KRY99893.1"/>
    </source>
</evidence>
<name>A0A0V1GNU2_9BILA</name>
<organism evidence="1 2">
    <name type="scientific">Trichinella zimbabwensis</name>
    <dbReference type="NCBI Taxonomy" id="268475"/>
    <lineage>
        <taxon>Eukaryota</taxon>
        <taxon>Metazoa</taxon>
        <taxon>Ecdysozoa</taxon>
        <taxon>Nematoda</taxon>
        <taxon>Enoplea</taxon>
        <taxon>Dorylaimia</taxon>
        <taxon>Trichinellida</taxon>
        <taxon>Trichinellidae</taxon>
        <taxon>Trichinella</taxon>
    </lineage>
</organism>
<dbReference type="Proteomes" id="UP000055024">
    <property type="component" value="Unassembled WGS sequence"/>
</dbReference>
<dbReference type="EMBL" id="JYDP01000654">
    <property type="protein sequence ID" value="KRY99893.1"/>
    <property type="molecule type" value="Genomic_DNA"/>
</dbReference>
<sequence>MLFSAISREILNQDFRKFRYFVGYRLPCFHLLREKDFLEIFLKLCFFMVSFYDSLASVMSIN</sequence>
<protein>
    <submittedName>
        <fullName evidence="1">Uncharacterized protein</fullName>
    </submittedName>
</protein>